<gene>
    <name evidence="2" type="ORF">D9611_000594</name>
</gene>
<dbReference type="EMBL" id="JAACJK010000163">
    <property type="protein sequence ID" value="KAF5325605.1"/>
    <property type="molecule type" value="Genomic_DNA"/>
</dbReference>
<feature type="compositionally biased region" description="Polar residues" evidence="1">
    <location>
        <begin position="7"/>
        <end position="17"/>
    </location>
</feature>
<evidence type="ECO:0000256" key="1">
    <source>
        <dbReference type="SAM" id="MobiDB-lite"/>
    </source>
</evidence>
<feature type="region of interest" description="Disordered" evidence="1">
    <location>
        <begin position="1"/>
        <end position="82"/>
    </location>
</feature>
<dbReference type="Proteomes" id="UP000541558">
    <property type="component" value="Unassembled WGS sequence"/>
</dbReference>
<reference evidence="2 3" key="1">
    <citation type="journal article" date="2020" name="ISME J.">
        <title>Uncovering the hidden diversity of litter-decomposition mechanisms in mushroom-forming fungi.</title>
        <authorList>
            <person name="Floudas D."/>
            <person name="Bentzer J."/>
            <person name="Ahren D."/>
            <person name="Johansson T."/>
            <person name="Persson P."/>
            <person name="Tunlid A."/>
        </authorList>
    </citation>
    <scope>NUCLEOTIDE SEQUENCE [LARGE SCALE GENOMIC DNA]</scope>
    <source>
        <strain evidence="2 3">CBS 175.51</strain>
    </source>
</reference>
<dbReference type="AlphaFoldDB" id="A0A8H5BLW6"/>
<accession>A0A8H5BLW6</accession>
<protein>
    <submittedName>
        <fullName evidence="2">Uncharacterized protein</fullName>
    </submittedName>
</protein>
<proteinExistence type="predicted"/>
<feature type="compositionally biased region" description="Polar residues" evidence="1">
    <location>
        <begin position="43"/>
        <end position="52"/>
    </location>
</feature>
<keyword evidence="3" id="KW-1185">Reference proteome</keyword>
<evidence type="ECO:0000313" key="2">
    <source>
        <dbReference type="EMBL" id="KAF5325605.1"/>
    </source>
</evidence>
<organism evidence="2 3">
    <name type="scientific">Ephemerocybe angulata</name>
    <dbReference type="NCBI Taxonomy" id="980116"/>
    <lineage>
        <taxon>Eukaryota</taxon>
        <taxon>Fungi</taxon>
        <taxon>Dikarya</taxon>
        <taxon>Basidiomycota</taxon>
        <taxon>Agaricomycotina</taxon>
        <taxon>Agaricomycetes</taxon>
        <taxon>Agaricomycetidae</taxon>
        <taxon>Agaricales</taxon>
        <taxon>Agaricineae</taxon>
        <taxon>Psathyrellaceae</taxon>
        <taxon>Ephemerocybe</taxon>
    </lineage>
</organism>
<dbReference type="OrthoDB" id="10320127at2759"/>
<evidence type="ECO:0000313" key="3">
    <source>
        <dbReference type="Proteomes" id="UP000541558"/>
    </source>
</evidence>
<comment type="caution">
    <text evidence="2">The sequence shown here is derived from an EMBL/GenBank/DDBJ whole genome shotgun (WGS) entry which is preliminary data.</text>
</comment>
<sequence>MLAPTPDLSNANISNMENEGDAPVQQNPEVPVGPAVKEYYDANSYSNGSCHSNPIGDDTVVENHDTSNSTQAEDDARIEKHYKSEDPEMKYLFIDYFRQQVTTEQDAKRYYSYLRQFAESRA</sequence>
<name>A0A8H5BLW6_9AGAR</name>